<evidence type="ECO:0000256" key="3">
    <source>
        <dbReference type="PIRSR" id="PIRSR600269-50"/>
    </source>
</evidence>
<keyword evidence="5" id="KW-0186">Copper</keyword>
<dbReference type="Gene3D" id="2.70.98.20">
    <property type="entry name" value="Copper amine oxidase, catalytic domain"/>
    <property type="match status" value="1"/>
</dbReference>
<protein>
    <recommendedName>
        <fullName evidence="5">Amine oxidase</fullName>
        <ecNumber evidence="5">1.4.3.-</ecNumber>
    </recommendedName>
</protein>
<organism evidence="7">
    <name type="scientific">Vitiosangium cumulatum</name>
    <dbReference type="NCBI Taxonomy" id="1867796"/>
    <lineage>
        <taxon>Bacteria</taxon>
        <taxon>Pseudomonadati</taxon>
        <taxon>Myxococcota</taxon>
        <taxon>Myxococcia</taxon>
        <taxon>Myxococcales</taxon>
        <taxon>Cystobacterineae</taxon>
        <taxon>Archangiaceae</taxon>
        <taxon>Vitiosangium</taxon>
    </lineage>
</organism>
<comment type="PTM">
    <text evidence="4 5">Topaquinone (TPQ) is generated by copper-dependent autoxidation of a specific tyrosyl residue.</text>
</comment>
<evidence type="ECO:0000256" key="5">
    <source>
        <dbReference type="RuleBase" id="RU000672"/>
    </source>
</evidence>
<dbReference type="EMBL" id="MT520812">
    <property type="protein sequence ID" value="QKW93688.1"/>
    <property type="molecule type" value="Genomic_DNA"/>
</dbReference>
<dbReference type="SUPFAM" id="SSF49998">
    <property type="entry name" value="Amine oxidase catalytic domain"/>
    <property type="match status" value="1"/>
</dbReference>
<keyword evidence="5" id="KW-0560">Oxidoreductase</keyword>
<keyword evidence="3 5" id="KW-0801">TPQ</keyword>
<dbReference type="PANTHER" id="PTHR10638">
    <property type="entry name" value="COPPER AMINE OXIDASE"/>
    <property type="match status" value="1"/>
</dbReference>
<dbReference type="PANTHER" id="PTHR10638:SF86">
    <property type="entry name" value="COPPER AMINE OXIDASE 1-RELATED"/>
    <property type="match status" value="1"/>
</dbReference>
<proteinExistence type="inferred from homology"/>
<dbReference type="InterPro" id="IPR036460">
    <property type="entry name" value="Cu_amine_oxidase_C_sf"/>
</dbReference>
<dbReference type="AlphaFoldDB" id="A0A7D4XH89"/>
<feature type="active site" description="Proton acceptor" evidence="3">
    <location>
        <position position="100"/>
    </location>
</feature>
<evidence type="ECO:0000313" key="7">
    <source>
        <dbReference type="EMBL" id="QKW93688.1"/>
    </source>
</evidence>
<dbReference type="InterPro" id="IPR000269">
    <property type="entry name" value="Cu_amine_oxidase"/>
</dbReference>
<comment type="cofactor">
    <cofactor evidence="5">
        <name>Cu cation</name>
        <dbReference type="ChEBI" id="CHEBI:23378"/>
    </cofactor>
    <text evidence="5">Contains 1 topaquinone per subunit.</text>
</comment>
<name>A0A7D4XH89_9BACT</name>
<feature type="modified residue" description="2',4',5'-topaquinone" evidence="4">
    <location>
        <position position="163"/>
    </location>
</feature>
<evidence type="ECO:0000256" key="2">
    <source>
        <dbReference type="ARBA" id="ARBA00011738"/>
    </source>
</evidence>
<comment type="cofactor">
    <cofactor evidence="1">
        <name>Cu cation</name>
        <dbReference type="ChEBI" id="CHEBI:23378"/>
    </cofactor>
</comment>
<evidence type="ECO:0000256" key="4">
    <source>
        <dbReference type="PIRSR" id="PIRSR600269-51"/>
    </source>
</evidence>
<reference evidence="7" key="1">
    <citation type="journal article" date="2020" name="Molecules">
        <title>2-Hydroxysorangiadenosine: Structure and Biosynthesis of a Myxobacterial Sesquiterpene-Nucleoside.</title>
        <authorList>
            <person name="Okoth D.A."/>
            <person name="Hug J.J."/>
            <person name="Garcia R."/>
            <person name="Sproer C."/>
            <person name="Overmann J."/>
            <person name="Muller R."/>
        </authorList>
    </citation>
    <scope>NUCLEOTIDE SEQUENCE</scope>
    <source>
        <strain evidence="7">MCy10943</strain>
    </source>
</reference>
<feature type="domain" description="Copper amine oxidase catalytic" evidence="6">
    <location>
        <begin position="47"/>
        <end position="410"/>
    </location>
</feature>
<dbReference type="GO" id="GO:0005507">
    <property type="term" value="F:copper ion binding"/>
    <property type="evidence" value="ECO:0007669"/>
    <property type="project" value="InterPro"/>
</dbReference>
<evidence type="ECO:0000256" key="1">
    <source>
        <dbReference type="ARBA" id="ARBA00001935"/>
    </source>
</evidence>
<accession>A0A7D4XH89</accession>
<sequence length="413" mass="45478">MSWYRVVQGFVAMGVVLGFARVAEAQGCSPAACTGYTQVDHTFASGSRWNLTVQNCPCEGLVIQTASYTPRGGTSQLVLGRGSIAEIHVPYAVGTPRPLDVANAGLGYNALTLTAAECAGGTLLANNQICQNIEDRGYAWKYMNTFQHGESLSVSMASQLGQYTYINLWEFHDDGTIEPRVGLSGRLQRVLSGTAYAPHGSRLDSETNAIPAYGISHLHNVYYRLDFDIRGPKNDVVEQMTFQPSTSPSPDSSCSTPGTCGVNVRTPILLEAAQDFVPESYTSWFIYDKTLTNSDGRSVGYELVPHIEGLWTGQVSTTEPWSAHELWVTRYHWCEMLAVGNFPPHIDSSCSSAPTNVSAMVDGQSVDGHDVVVWYVNRHLHVPRDEDQTNMPIKWLSFEIKPRNFHHKNPLEP</sequence>
<dbReference type="EC" id="1.4.3.-" evidence="5"/>
<dbReference type="InterPro" id="IPR015798">
    <property type="entry name" value="Cu_amine_oxidase_C"/>
</dbReference>
<dbReference type="GO" id="GO:0009308">
    <property type="term" value="P:amine metabolic process"/>
    <property type="evidence" value="ECO:0007669"/>
    <property type="project" value="UniProtKB-UniRule"/>
</dbReference>
<feature type="active site" description="Schiff-base intermediate with substrate; via topaquinone" evidence="3">
    <location>
        <position position="163"/>
    </location>
</feature>
<dbReference type="GO" id="GO:0048038">
    <property type="term" value="F:quinone binding"/>
    <property type="evidence" value="ECO:0007669"/>
    <property type="project" value="InterPro"/>
</dbReference>
<dbReference type="GO" id="GO:0008131">
    <property type="term" value="F:primary methylamine oxidase activity"/>
    <property type="evidence" value="ECO:0007669"/>
    <property type="project" value="InterPro"/>
</dbReference>
<dbReference type="Pfam" id="PF01179">
    <property type="entry name" value="Cu_amine_oxid"/>
    <property type="match status" value="1"/>
</dbReference>
<comment type="subunit">
    <text evidence="2">Homodimer.</text>
</comment>
<comment type="similarity">
    <text evidence="5">Belongs to the copper/topaquinone oxidase family.</text>
</comment>
<evidence type="ECO:0000259" key="6">
    <source>
        <dbReference type="Pfam" id="PF01179"/>
    </source>
</evidence>
<keyword evidence="5" id="KW-0479">Metal-binding</keyword>